<sequence length="425" mass="50118">MKEDFLHYIWQFQKFDQSPLETVNGEFLEIYHPGTHNLDSGPDFFAAKLKVDTQVWAGNVEIHLRSSDWYLHQHEIDSAYDNVILHVVWEHDADIYRKDESILPTLELKNIVYPEIQHNYYRLFTSDKDWINCEQFFPNFNDFDVESWLTRLYFERLETKNSLITELLNQSNNDWEAVLFKLLAKNFGLNRNGDAFLNLANTIDFEVIRKLSKDQFQLEAVLLGHAGLLEDNFESDYFHRLKNEYLYLQKKFSLGNAIETSPVFSRLRPDNFPTIRLVQLASVLVETSSLFSAVIKAKTKQEIYTIFSIDVPEFWKTHYNFRSNHKPRNKKLSKNFIDLLIINTIVPLLYAFSKNRLTENEYYLDLIAEVSLEKNTTVQNFQTLKPRIFKNAMHSQSLLQLKKNYCDPNRCLKCALGAKFIKGKY</sequence>
<keyword evidence="2" id="KW-1185">Reference proteome</keyword>
<reference evidence="2" key="1">
    <citation type="journal article" date="2019" name="Int. J. Syst. Evol. Microbiol.">
        <title>The Global Catalogue of Microorganisms (GCM) 10K type strain sequencing project: providing services to taxonomists for standard genome sequencing and annotation.</title>
        <authorList>
            <consortium name="The Broad Institute Genomics Platform"/>
            <consortium name="The Broad Institute Genome Sequencing Center for Infectious Disease"/>
            <person name="Wu L."/>
            <person name="Ma J."/>
        </authorList>
    </citation>
    <scope>NUCLEOTIDE SEQUENCE [LARGE SCALE GENOMIC DNA]</scope>
    <source>
        <strain evidence="2">CECT 9128</strain>
    </source>
</reference>
<protein>
    <submittedName>
        <fullName evidence="1">DUF2851 family protein</fullName>
    </submittedName>
</protein>
<dbReference type="Pfam" id="PF11013">
    <property type="entry name" value="DUF2851"/>
    <property type="match status" value="1"/>
</dbReference>
<evidence type="ECO:0000313" key="2">
    <source>
        <dbReference type="Proteomes" id="UP001595793"/>
    </source>
</evidence>
<comment type="caution">
    <text evidence="1">The sequence shown here is derived from an EMBL/GenBank/DDBJ whole genome shotgun (WGS) entry which is preliminary data.</text>
</comment>
<dbReference type="EMBL" id="JBHSAS010000006">
    <property type="protein sequence ID" value="MFC4027520.1"/>
    <property type="molecule type" value="Genomic_DNA"/>
</dbReference>
<dbReference type="RefSeq" id="WP_290233976.1">
    <property type="nucleotide sequence ID" value="NZ_JAUFPZ010000002.1"/>
</dbReference>
<dbReference type="InterPro" id="IPR021272">
    <property type="entry name" value="DUF2851"/>
</dbReference>
<accession>A0ABV8H9T1</accession>
<evidence type="ECO:0000313" key="1">
    <source>
        <dbReference type="EMBL" id="MFC4027520.1"/>
    </source>
</evidence>
<proteinExistence type="predicted"/>
<name>A0ABV8H9T1_9FLAO</name>
<dbReference type="Proteomes" id="UP001595793">
    <property type="component" value="Unassembled WGS sequence"/>
</dbReference>
<organism evidence="1 2">
    <name type="scientific">Zunongwangia endophytica</name>
    <dbReference type="NCBI Taxonomy" id="1808945"/>
    <lineage>
        <taxon>Bacteria</taxon>
        <taxon>Pseudomonadati</taxon>
        <taxon>Bacteroidota</taxon>
        <taxon>Flavobacteriia</taxon>
        <taxon>Flavobacteriales</taxon>
        <taxon>Flavobacteriaceae</taxon>
        <taxon>Zunongwangia</taxon>
    </lineage>
</organism>
<gene>
    <name evidence="1" type="ORF">ACFOS1_08895</name>
</gene>